<dbReference type="HOGENOM" id="CLU_2221748_0_0_0"/>
<name>D1AYC6_STRM9</name>
<keyword evidence="2" id="KW-1133">Transmembrane helix</keyword>
<protein>
    <submittedName>
        <fullName evidence="3">Septum formation initiator</fullName>
    </submittedName>
</protein>
<keyword evidence="2" id="KW-0812">Transmembrane</keyword>
<dbReference type="RefSeq" id="WP_012858852.1">
    <property type="nucleotide sequence ID" value="NC_013515.1"/>
</dbReference>
<proteinExistence type="predicted"/>
<dbReference type="OrthoDB" id="95770at2"/>
<evidence type="ECO:0000256" key="1">
    <source>
        <dbReference type="SAM" id="Coils"/>
    </source>
</evidence>
<gene>
    <name evidence="3" type="ordered locus">Smon_0834</name>
</gene>
<dbReference type="STRING" id="519441.Smon_0834"/>
<feature type="transmembrane region" description="Helical" evidence="2">
    <location>
        <begin position="6"/>
        <end position="23"/>
    </location>
</feature>
<dbReference type="Pfam" id="PF04977">
    <property type="entry name" value="DivIC"/>
    <property type="match status" value="1"/>
</dbReference>
<evidence type="ECO:0000313" key="4">
    <source>
        <dbReference type="Proteomes" id="UP000002072"/>
    </source>
</evidence>
<dbReference type="Proteomes" id="UP000002072">
    <property type="component" value="Chromosome"/>
</dbReference>
<keyword evidence="4" id="KW-1185">Reference proteome</keyword>
<dbReference type="GeneID" id="29673890"/>
<dbReference type="EMBL" id="CP001779">
    <property type="protein sequence ID" value="ACZ01302.1"/>
    <property type="molecule type" value="Genomic_DNA"/>
</dbReference>
<dbReference type="KEGG" id="smf:Smon_0834"/>
<organism evidence="3 4">
    <name type="scientific">Streptobacillus moniliformis (strain ATCC 14647 / DSM 12112 / NCTC 10651 / 9901)</name>
    <dbReference type="NCBI Taxonomy" id="519441"/>
    <lineage>
        <taxon>Bacteria</taxon>
        <taxon>Fusobacteriati</taxon>
        <taxon>Fusobacteriota</taxon>
        <taxon>Fusobacteriia</taxon>
        <taxon>Fusobacteriales</taxon>
        <taxon>Leptotrichiaceae</taxon>
        <taxon>Streptobacillus</taxon>
    </lineage>
</organism>
<keyword evidence="2" id="KW-0472">Membrane</keyword>
<evidence type="ECO:0000313" key="3">
    <source>
        <dbReference type="EMBL" id="ACZ01302.1"/>
    </source>
</evidence>
<reference evidence="3 4" key="1">
    <citation type="journal article" date="2009" name="Stand. Genomic Sci.">
        <title>Complete genome sequence of Streptobacillus moniliformis type strain (9901T).</title>
        <authorList>
            <person name="Nolan M."/>
            <person name="Gronow S."/>
            <person name="Lapidus A."/>
            <person name="Ivanova N."/>
            <person name="Copeland A."/>
            <person name="Lucas S."/>
            <person name="Del Rio T.G."/>
            <person name="Chen F."/>
            <person name="Tice H."/>
            <person name="Pitluck S."/>
            <person name="Cheng J.F."/>
            <person name="Sims D."/>
            <person name="Meincke L."/>
            <person name="Bruce D."/>
            <person name="Goodwin L."/>
            <person name="Brettin T."/>
            <person name="Han C."/>
            <person name="Detter J.C."/>
            <person name="Ovchinikova G."/>
            <person name="Pati A."/>
            <person name="Mavromatis K."/>
            <person name="Mikhailova N."/>
            <person name="Chen A."/>
            <person name="Palaniappan K."/>
            <person name="Land M."/>
            <person name="Hauser L."/>
            <person name="Chang Y.J."/>
            <person name="Jeffries C.D."/>
            <person name="Rohde M."/>
            <person name="Sproer C."/>
            <person name="Goker M."/>
            <person name="Bristow J."/>
            <person name="Eisen J.A."/>
            <person name="Markowitz V."/>
            <person name="Hugenholtz P."/>
            <person name="Kyrpides N.C."/>
            <person name="Klenk H.P."/>
            <person name="Chain P."/>
        </authorList>
    </citation>
    <scope>NUCLEOTIDE SEQUENCE [LARGE SCALE GENOMIC DNA]</scope>
    <source>
        <strain evidence="4">ATCC 14647 / DSM 12112 / NCTC 10651 / 9901</strain>
    </source>
</reference>
<dbReference type="InterPro" id="IPR007060">
    <property type="entry name" value="FtsL/DivIC"/>
</dbReference>
<sequence length="106" mass="12739">MKKKLYTLAIILLFFAIFSALIFRTYNNVKKSREINIKLIESNKKYEKLKEEKEKLQKELEESRKGTNKEKFVRDNLNFKKDGERIYKIVDEDSKESQTQKKENGE</sequence>
<keyword evidence="1" id="KW-0175">Coiled coil</keyword>
<dbReference type="AlphaFoldDB" id="D1AYC6"/>
<feature type="coiled-coil region" evidence="1">
    <location>
        <begin position="32"/>
        <end position="70"/>
    </location>
</feature>
<evidence type="ECO:0000256" key="2">
    <source>
        <dbReference type="SAM" id="Phobius"/>
    </source>
</evidence>
<accession>D1AYC6</accession>